<dbReference type="SUPFAM" id="SSF52540">
    <property type="entry name" value="P-loop containing nucleoside triphosphate hydrolases"/>
    <property type="match status" value="1"/>
</dbReference>
<dbReference type="Proteomes" id="UP000216008">
    <property type="component" value="Unassembled WGS sequence"/>
</dbReference>
<keyword evidence="7 8" id="KW-0173">Coenzyme A biosynthesis</keyword>
<dbReference type="AlphaFoldDB" id="A0A267M3Q5"/>
<dbReference type="GO" id="GO:0004140">
    <property type="term" value="F:dephospho-CoA kinase activity"/>
    <property type="evidence" value="ECO:0007669"/>
    <property type="project" value="UniProtKB-UniRule"/>
</dbReference>
<evidence type="ECO:0000256" key="8">
    <source>
        <dbReference type="HAMAP-Rule" id="MF_00376"/>
    </source>
</evidence>
<comment type="caution">
    <text evidence="10">The sequence shown here is derived from an EMBL/GenBank/DDBJ whole genome shotgun (WGS) entry which is preliminary data.</text>
</comment>
<sequence>MTYFLGLTGGIASGKSTADEFFKKKKIPIIDSDLIAHKIMEIGQNGYKAVVDYFGTDILNDDQTINRRKLGGIVFNDKAKLKKLNELTHPLVHQEIKQQMAQYRANQENLVVIDVPLLFESGFESLCNGVLVISITPELQIERLMKRNDFTKKEAIARISNQMPLSEKEKRATYVVANTGTIGDLEKKLSDLLQEIGR</sequence>
<keyword evidence="6 8" id="KW-0067">ATP-binding</keyword>
<dbReference type="NCBIfam" id="TIGR00152">
    <property type="entry name" value="dephospho-CoA kinase"/>
    <property type="match status" value="1"/>
</dbReference>
<evidence type="ECO:0000256" key="7">
    <source>
        <dbReference type="ARBA" id="ARBA00022993"/>
    </source>
</evidence>
<dbReference type="FunFam" id="3.40.50.300:FF:000991">
    <property type="entry name" value="Dephospho-CoA kinase"/>
    <property type="match status" value="1"/>
</dbReference>
<dbReference type="InterPro" id="IPR001977">
    <property type="entry name" value="Depp_CoAkinase"/>
</dbReference>
<dbReference type="PANTHER" id="PTHR10695:SF46">
    <property type="entry name" value="BIFUNCTIONAL COENZYME A SYNTHASE-RELATED"/>
    <property type="match status" value="1"/>
</dbReference>
<keyword evidence="5 8" id="KW-0418">Kinase</keyword>
<name>A0A267M3Q5_LACJH</name>
<organism evidence="10 11">
    <name type="scientific">Lactobacillus johnsonii</name>
    <dbReference type="NCBI Taxonomy" id="33959"/>
    <lineage>
        <taxon>Bacteria</taxon>
        <taxon>Bacillati</taxon>
        <taxon>Bacillota</taxon>
        <taxon>Bacilli</taxon>
        <taxon>Lactobacillales</taxon>
        <taxon>Lactobacillaceae</taxon>
        <taxon>Lactobacillus</taxon>
    </lineage>
</organism>
<dbReference type="EC" id="2.7.1.24" evidence="8 9"/>
<keyword evidence="3 8" id="KW-0808">Transferase</keyword>
<dbReference type="CDD" id="cd02022">
    <property type="entry name" value="DPCK"/>
    <property type="match status" value="1"/>
</dbReference>
<dbReference type="PANTHER" id="PTHR10695">
    <property type="entry name" value="DEPHOSPHO-COA KINASE-RELATED"/>
    <property type="match status" value="1"/>
</dbReference>
<evidence type="ECO:0000256" key="6">
    <source>
        <dbReference type="ARBA" id="ARBA00022840"/>
    </source>
</evidence>
<evidence type="ECO:0000256" key="4">
    <source>
        <dbReference type="ARBA" id="ARBA00022741"/>
    </source>
</evidence>
<dbReference type="Gene3D" id="3.40.50.300">
    <property type="entry name" value="P-loop containing nucleotide triphosphate hydrolases"/>
    <property type="match status" value="1"/>
</dbReference>
<dbReference type="EMBL" id="NIBD01000056">
    <property type="protein sequence ID" value="PAB54022.1"/>
    <property type="molecule type" value="Genomic_DNA"/>
</dbReference>
<accession>A0A267M3Q5</accession>
<comment type="catalytic activity">
    <reaction evidence="8">
        <text>3'-dephospho-CoA + ATP = ADP + CoA + H(+)</text>
        <dbReference type="Rhea" id="RHEA:18245"/>
        <dbReference type="ChEBI" id="CHEBI:15378"/>
        <dbReference type="ChEBI" id="CHEBI:30616"/>
        <dbReference type="ChEBI" id="CHEBI:57287"/>
        <dbReference type="ChEBI" id="CHEBI:57328"/>
        <dbReference type="ChEBI" id="CHEBI:456216"/>
        <dbReference type="EC" id="2.7.1.24"/>
    </reaction>
</comment>
<evidence type="ECO:0000256" key="3">
    <source>
        <dbReference type="ARBA" id="ARBA00022679"/>
    </source>
</evidence>
<gene>
    <name evidence="8" type="primary">coaE</name>
    <name evidence="10" type="ORF">A3Q24_09220</name>
</gene>
<keyword evidence="2 8" id="KW-0963">Cytoplasm</keyword>
<dbReference type="UniPathway" id="UPA00241">
    <property type="reaction ID" value="UER00356"/>
</dbReference>
<evidence type="ECO:0000313" key="11">
    <source>
        <dbReference type="Proteomes" id="UP000216008"/>
    </source>
</evidence>
<evidence type="ECO:0000256" key="2">
    <source>
        <dbReference type="ARBA" id="ARBA00022490"/>
    </source>
</evidence>
<keyword evidence="4 8" id="KW-0547">Nucleotide-binding</keyword>
<dbReference type="Pfam" id="PF01121">
    <property type="entry name" value="CoaE"/>
    <property type="match status" value="1"/>
</dbReference>
<evidence type="ECO:0000256" key="5">
    <source>
        <dbReference type="ARBA" id="ARBA00022777"/>
    </source>
</evidence>
<reference evidence="10 11" key="1">
    <citation type="submission" date="2017-05" db="EMBL/GenBank/DDBJ databases">
        <title>Lactobacillus johnsonii from commercial turkeys.</title>
        <authorList>
            <person name="Johnson T.J."/>
            <person name="Youmans B."/>
        </authorList>
    </citation>
    <scope>NUCLEOTIDE SEQUENCE [LARGE SCALE GENOMIC DNA]</scope>
    <source>
        <strain evidence="10 11">UMNLJ114</strain>
    </source>
</reference>
<dbReference type="GO" id="GO:0015937">
    <property type="term" value="P:coenzyme A biosynthetic process"/>
    <property type="evidence" value="ECO:0007669"/>
    <property type="project" value="UniProtKB-UniRule"/>
</dbReference>
<comment type="pathway">
    <text evidence="8">Cofactor biosynthesis; coenzyme A biosynthesis; CoA from (R)-pantothenate: step 5/5.</text>
</comment>
<dbReference type="InterPro" id="IPR027417">
    <property type="entry name" value="P-loop_NTPase"/>
</dbReference>
<dbReference type="HAMAP" id="MF_00376">
    <property type="entry name" value="Dephospho_CoA_kinase"/>
    <property type="match status" value="1"/>
</dbReference>
<dbReference type="GO" id="GO:0005524">
    <property type="term" value="F:ATP binding"/>
    <property type="evidence" value="ECO:0007669"/>
    <property type="project" value="UniProtKB-UniRule"/>
</dbReference>
<proteinExistence type="inferred from homology"/>
<evidence type="ECO:0000256" key="9">
    <source>
        <dbReference type="NCBIfam" id="TIGR00152"/>
    </source>
</evidence>
<comment type="subcellular location">
    <subcellularLocation>
        <location evidence="8">Cytoplasm</location>
    </subcellularLocation>
</comment>
<comment type="function">
    <text evidence="8">Catalyzes the phosphorylation of the 3'-hydroxyl group of dephosphocoenzyme A to form coenzyme A.</text>
</comment>
<protein>
    <recommendedName>
        <fullName evidence="8 9">Dephospho-CoA kinase</fullName>
        <ecNumber evidence="8 9">2.7.1.24</ecNumber>
    </recommendedName>
    <alternativeName>
        <fullName evidence="8">Dephosphocoenzyme A kinase</fullName>
    </alternativeName>
</protein>
<evidence type="ECO:0000256" key="1">
    <source>
        <dbReference type="ARBA" id="ARBA00009018"/>
    </source>
</evidence>
<evidence type="ECO:0000313" key="10">
    <source>
        <dbReference type="EMBL" id="PAB54022.1"/>
    </source>
</evidence>
<dbReference type="RefSeq" id="WP_095183106.1">
    <property type="nucleotide sequence ID" value="NZ_NIBD01000056.1"/>
</dbReference>
<comment type="similarity">
    <text evidence="1 8">Belongs to the CoaE family.</text>
</comment>
<dbReference type="PROSITE" id="PS51219">
    <property type="entry name" value="DPCK"/>
    <property type="match status" value="1"/>
</dbReference>
<dbReference type="GO" id="GO:0005737">
    <property type="term" value="C:cytoplasm"/>
    <property type="evidence" value="ECO:0007669"/>
    <property type="project" value="UniProtKB-SubCell"/>
</dbReference>
<feature type="binding site" evidence="8">
    <location>
        <begin position="12"/>
        <end position="17"/>
    </location>
    <ligand>
        <name>ATP</name>
        <dbReference type="ChEBI" id="CHEBI:30616"/>
    </ligand>
</feature>